<feature type="transmembrane region" description="Helical" evidence="8">
    <location>
        <begin position="154"/>
        <end position="178"/>
    </location>
</feature>
<evidence type="ECO:0000256" key="3">
    <source>
        <dbReference type="ARBA" id="ARBA00022448"/>
    </source>
</evidence>
<comment type="similarity">
    <text evidence="2 8">Belongs to the 4-toluene sulfonate uptake permease (TSUP) (TC 2.A.102) family.</text>
</comment>
<dbReference type="InterPro" id="IPR052017">
    <property type="entry name" value="TSUP"/>
</dbReference>
<dbReference type="RefSeq" id="WP_059393205.1">
    <property type="nucleotide sequence ID" value="NZ_DF968078.1"/>
</dbReference>
<feature type="transmembrane region" description="Helical" evidence="8">
    <location>
        <begin position="46"/>
        <end position="66"/>
    </location>
</feature>
<evidence type="ECO:0000256" key="7">
    <source>
        <dbReference type="ARBA" id="ARBA00023136"/>
    </source>
</evidence>
<proteinExistence type="inferred from homology"/>
<feature type="transmembrane region" description="Helical" evidence="8">
    <location>
        <begin position="12"/>
        <end position="34"/>
    </location>
</feature>
<dbReference type="PANTHER" id="PTHR30269">
    <property type="entry name" value="TRANSMEMBRANE PROTEIN YFCA"/>
    <property type="match status" value="1"/>
</dbReference>
<accession>A0A3F3HD21</accession>
<keyword evidence="6 8" id="KW-1133">Transmembrane helix</keyword>
<sequence>MITDHYLQAFLFLLPMGILAGIVSTTAGLASLVSYPALLAVGIPPVFADVTNTAALVMTGFGSMFSSKKELTSHKKELIKIFPLTILGSIIGAWLLLSQPASYFSKIVPFFVLLAGLLLFSQINKSKSNPLNLTRDESMENDAHSPVYKTVISISILLVGMYCGYFGAAGGVMLLAILSATTTMNFSSYNAVKNVSLGASNLIATLIYAFSSHIYWELAIPMGIGLFIGGYIGPKIVRIIPDKTLKIIVSILAVLLAVDLFVKAYF</sequence>
<organism evidence="9">
    <name type="scientific">Fructobacillus tropaeoli</name>
    <dbReference type="NCBI Taxonomy" id="709323"/>
    <lineage>
        <taxon>Bacteria</taxon>
        <taxon>Bacillati</taxon>
        <taxon>Bacillota</taxon>
        <taxon>Bacilli</taxon>
        <taxon>Lactobacillales</taxon>
        <taxon>Lactobacillaceae</taxon>
        <taxon>Fructobacillus</taxon>
    </lineage>
</organism>
<dbReference type="Proteomes" id="UP000064514">
    <property type="component" value="Unassembled WGS sequence"/>
</dbReference>
<evidence type="ECO:0000256" key="2">
    <source>
        <dbReference type="ARBA" id="ARBA00009142"/>
    </source>
</evidence>
<keyword evidence="3" id="KW-0813">Transport</keyword>
<evidence type="ECO:0000256" key="8">
    <source>
        <dbReference type="RuleBase" id="RU363041"/>
    </source>
</evidence>
<keyword evidence="7 8" id="KW-0472">Membrane</keyword>
<dbReference type="STRING" id="709323.GCA_001047135_00239"/>
<feature type="transmembrane region" description="Helical" evidence="8">
    <location>
        <begin position="103"/>
        <end position="120"/>
    </location>
</feature>
<dbReference type="PANTHER" id="PTHR30269:SF0">
    <property type="entry name" value="MEMBRANE TRANSPORTER PROTEIN YFCA-RELATED"/>
    <property type="match status" value="1"/>
</dbReference>
<evidence type="ECO:0000256" key="5">
    <source>
        <dbReference type="ARBA" id="ARBA00022692"/>
    </source>
</evidence>
<dbReference type="GO" id="GO:0005886">
    <property type="term" value="C:plasma membrane"/>
    <property type="evidence" value="ECO:0007669"/>
    <property type="project" value="UniProtKB-SubCell"/>
</dbReference>
<feature type="transmembrane region" description="Helical" evidence="8">
    <location>
        <begin position="245"/>
        <end position="265"/>
    </location>
</feature>
<keyword evidence="4 8" id="KW-1003">Cell membrane</keyword>
<gene>
    <name evidence="9" type="ORF">FTRO_0012400</name>
</gene>
<evidence type="ECO:0000256" key="4">
    <source>
        <dbReference type="ARBA" id="ARBA00022475"/>
    </source>
</evidence>
<dbReference type="Pfam" id="PF01925">
    <property type="entry name" value="TauE"/>
    <property type="match status" value="1"/>
</dbReference>
<comment type="subcellular location">
    <subcellularLocation>
        <location evidence="1 8">Cell membrane</location>
        <topology evidence="1 8">Multi-pass membrane protein</topology>
    </subcellularLocation>
</comment>
<dbReference type="AlphaFoldDB" id="A0A3F3HD21"/>
<feature type="transmembrane region" description="Helical" evidence="8">
    <location>
        <begin position="214"/>
        <end position="233"/>
    </location>
</feature>
<feature type="transmembrane region" description="Helical" evidence="8">
    <location>
        <begin position="78"/>
        <end position="97"/>
    </location>
</feature>
<evidence type="ECO:0000256" key="6">
    <source>
        <dbReference type="ARBA" id="ARBA00022989"/>
    </source>
</evidence>
<evidence type="ECO:0000256" key="1">
    <source>
        <dbReference type="ARBA" id="ARBA00004651"/>
    </source>
</evidence>
<protein>
    <recommendedName>
        <fullName evidence="8">Probable membrane transporter protein</fullName>
    </recommendedName>
</protein>
<evidence type="ECO:0000313" key="9">
    <source>
        <dbReference type="EMBL" id="GAP03693.1"/>
    </source>
</evidence>
<dbReference type="EMBL" id="DF968078">
    <property type="protein sequence ID" value="GAP03693.1"/>
    <property type="molecule type" value="Genomic_DNA"/>
</dbReference>
<dbReference type="InterPro" id="IPR002781">
    <property type="entry name" value="TM_pro_TauE-like"/>
</dbReference>
<name>A0A3F3HD21_9LACO</name>
<keyword evidence="5 8" id="KW-0812">Transmembrane</keyword>
<reference evidence="9" key="1">
    <citation type="journal article" date="2015" name="BMC Genomics">
        <title>Comparative genomics of Fructobacillus spp. and Leuconostoc spp. reveals niche-specific evolution of Fructobacillus spp.</title>
        <authorList>
            <person name="Endo A."/>
            <person name="Tanizawa Y."/>
            <person name="Tanaka N."/>
            <person name="Maeno S."/>
            <person name="Kumar H."/>
            <person name="Shiwa Y."/>
            <person name="Okada S."/>
            <person name="Yoshikawa H."/>
            <person name="Dicks L."/>
            <person name="Nakagawa J."/>
            <person name="Arita M."/>
        </authorList>
    </citation>
    <scope>NUCLEOTIDE SEQUENCE [LARGE SCALE GENOMIC DNA]</scope>
    <source>
        <strain evidence="9">F214-1</strain>
    </source>
</reference>